<evidence type="ECO:0000256" key="14">
    <source>
        <dbReference type="PROSITE-ProRule" id="PRU00110"/>
    </source>
</evidence>
<feature type="domain" description="HPt" evidence="19">
    <location>
        <begin position="759"/>
        <end position="856"/>
    </location>
</feature>
<feature type="domain" description="Response regulatory" evidence="18">
    <location>
        <begin position="446"/>
        <end position="568"/>
    </location>
</feature>
<dbReference type="Proteomes" id="UP000001600">
    <property type="component" value="Chromosome 2"/>
</dbReference>
<evidence type="ECO:0000313" key="21">
    <source>
        <dbReference type="Proteomes" id="UP000001600"/>
    </source>
</evidence>
<dbReference type="InterPro" id="IPR005467">
    <property type="entry name" value="His_kinase_dom"/>
</dbReference>
<protein>
    <recommendedName>
        <fullName evidence="3">histidine kinase</fullName>
        <ecNumber evidence="3">2.7.13.3</ecNumber>
    </recommendedName>
</protein>
<dbReference type="PRINTS" id="PR00344">
    <property type="entry name" value="BCTRLSENSOR"/>
</dbReference>
<evidence type="ECO:0000256" key="6">
    <source>
        <dbReference type="ARBA" id="ARBA00022679"/>
    </source>
</evidence>
<dbReference type="Pfam" id="PF00072">
    <property type="entry name" value="Response_reg"/>
    <property type="match status" value="2"/>
</dbReference>
<dbReference type="PROSITE" id="PS50894">
    <property type="entry name" value="HPT"/>
    <property type="match status" value="1"/>
</dbReference>
<dbReference type="InterPro" id="IPR001789">
    <property type="entry name" value="Sig_transdc_resp-reg_receiver"/>
</dbReference>
<feature type="transmembrane region" description="Helical" evidence="16">
    <location>
        <begin position="94"/>
        <end position="121"/>
    </location>
</feature>
<dbReference type="SMART" id="SM00448">
    <property type="entry name" value="REC"/>
    <property type="match status" value="2"/>
</dbReference>
<evidence type="ECO:0000259" key="17">
    <source>
        <dbReference type="PROSITE" id="PS50109"/>
    </source>
</evidence>
<feature type="transmembrane region" description="Helical" evidence="16">
    <location>
        <begin position="141"/>
        <end position="161"/>
    </location>
</feature>
<feature type="modified residue" description="Phosphohistidine" evidence="14">
    <location>
        <position position="798"/>
    </location>
</feature>
<dbReference type="FunFam" id="1.10.287.130:FF:000004">
    <property type="entry name" value="Ethylene receptor 1"/>
    <property type="match status" value="1"/>
</dbReference>
<evidence type="ECO:0000256" key="2">
    <source>
        <dbReference type="ARBA" id="ARBA00004651"/>
    </source>
</evidence>
<dbReference type="GO" id="GO:0005524">
    <property type="term" value="F:ATP binding"/>
    <property type="evidence" value="ECO:0007669"/>
    <property type="project" value="UniProtKB-KW"/>
</dbReference>
<accession>B9JIT4</accession>
<evidence type="ECO:0000256" key="7">
    <source>
        <dbReference type="ARBA" id="ARBA00022692"/>
    </source>
</evidence>
<dbReference type="Gene3D" id="3.40.50.2300">
    <property type="match status" value="2"/>
</dbReference>
<keyword evidence="13 16" id="KW-0472">Membrane</keyword>
<feature type="transmembrane region" description="Helical" evidence="16">
    <location>
        <begin position="63"/>
        <end position="82"/>
    </location>
</feature>
<comment type="catalytic activity">
    <reaction evidence="1">
        <text>ATP + protein L-histidine = ADP + protein N-phospho-L-histidine.</text>
        <dbReference type="EC" id="2.7.13.3"/>
    </reaction>
</comment>
<dbReference type="InterPro" id="IPR008207">
    <property type="entry name" value="Sig_transdc_His_kin_Hpt_dom"/>
</dbReference>
<dbReference type="Pfam" id="PF01627">
    <property type="entry name" value="Hpt"/>
    <property type="match status" value="1"/>
</dbReference>
<dbReference type="CDD" id="cd17546">
    <property type="entry name" value="REC_hyHK_CKI1_RcsC-like"/>
    <property type="match status" value="2"/>
</dbReference>
<dbReference type="Gene3D" id="3.30.565.10">
    <property type="entry name" value="Histidine kinase-like ATPase, C-terminal domain"/>
    <property type="match status" value="1"/>
</dbReference>
<name>B9JIT4_RHIR8</name>
<evidence type="ECO:0000256" key="3">
    <source>
        <dbReference type="ARBA" id="ARBA00012438"/>
    </source>
</evidence>
<dbReference type="SUPFAM" id="SSF55874">
    <property type="entry name" value="ATPase domain of HSP90 chaperone/DNA topoisomerase II/histidine kinase"/>
    <property type="match status" value="1"/>
</dbReference>
<dbReference type="RefSeq" id="WP_012650097.1">
    <property type="nucleotide sequence ID" value="NC_011983.1"/>
</dbReference>
<feature type="transmembrane region" description="Helical" evidence="16">
    <location>
        <begin position="40"/>
        <end position="57"/>
    </location>
</feature>
<dbReference type="HOGENOM" id="CLU_000445_104_15_5"/>
<feature type="transmembrane region" description="Helical" evidence="16">
    <location>
        <begin position="14"/>
        <end position="33"/>
    </location>
</feature>
<keyword evidence="8" id="KW-0547">Nucleotide-binding</keyword>
<dbReference type="CDD" id="cd16922">
    <property type="entry name" value="HATPase_EvgS-ArcB-TorS-like"/>
    <property type="match status" value="1"/>
</dbReference>
<dbReference type="Pfam" id="PF00512">
    <property type="entry name" value="HisKA"/>
    <property type="match status" value="1"/>
</dbReference>
<dbReference type="InterPro" id="IPR003661">
    <property type="entry name" value="HisK_dim/P_dom"/>
</dbReference>
<keyword evidence="11 16" id="KW-1133">Transmembrane helix</keyword>
<dbReference type="Gene3D" id="1.10.287.130">
    <property type="match status" value="1"/>
</dbReference>
<organism evidence="20 21">
    <name type="scientific">Rhizobium rhizogenes (strain K84 / ATCC BAA-868)</name>
    <name type="common">Agrobacterium radiobacter</name>
    <dbReference type="NCBI Taxonomy" id="311403"/>
    <lineage>
        <taxon>Bacteria</taxon>
        <taxon>Pseudomonadati</taxon>
        <taxon>Pseudomonadota</taxon>
        <taxon>Alphaproteobacteria</taxon>
        <taxon>Hyphomicrobiales</taxon>
        <taxon>Rhizobiaceae</taxon>
        <taxon>Rhizobium/Agrobacterium group</taxon>
        <taxon>Rhizobium</taxon>
    </lineage>
</organism>
<keyword evidence="9 20" id="KW-0418">Kinase</keyword>
<dbReference type="GO" id="GO:0005886">
    <property type="term" value="C:plasma membrane"/>
    <property type="evidence" value="ECO:0007669"/>
    <property type="project" value="UniProtKB-SubCell"/>
</dbReference>
<dbReference type="InterPro" id="IPR011006">
    <property type="entry name" value="CheY-like_superfamily"/>
</dbReference>
<evidence type="ECO:0000256" key="16">
    <source>
        <dbReference type="SAM" id="Phobius"/>
    </source>
</evidence>
<feature type="domain" description="Histidine kinase" evidence="17">
    <location>
        <begin position="206"/>
        <end position="427"/>
    </location>
</feature>
<feature type="modified residue" description="4-aspartylphosphate" evidence="15">
    <location>
        <position position="645"/>
    </location>
</feature>
<sequence length="949" mass="103382">MNEIARLRTGFGRLLVPLLWLHVPLLAAIAFYVGKPVLMPVLLAGLFAATTHLSWHFTGSAPVTRYLSSVALMGEPALLVYLTSGLSWQMDMHMYFFATLALLIAWFDAPSLLLAATAIALHHLVLNYTVPAAVFVNDAGINRVLLHAGIVIFQTTVLIWLSNKLVNAFERIENMGHVLTVQNETLEVRTREAEQANAAKSLFLANMSHEIRTPMNAILGFSHLLGRTELTARQHDYVTKIRGASDRLLSLLKDILDFSKIEAGKMALEKASFDPRAMIERTMELSTLKAQEKGIAIGWQVDPAIPAMLRGDELRLSQVVLNLVSNAIKFTSSGEVTLKLNLREHQDSRCVIEGVVRDTGLGMSSGQVARLFDSFTQADSSTTRRFGGTGLGLAISRQLVALMDGGISVESKEGHGSTFTFTVMLEEDETRRHTVEQKSDAFANLRVLVVDDNEGSREILQGFCEAWSIIPELAASAQEGLAAISSAIAEHRPFDLVLLDWKMPGMNGLEAIKVLQSILPSEDWPRIIMISAYGREQAVGEAETLGIDGFLSKPVSASSLFDMLTWIFAHTDQVPSKNTAEHTPMVAPALRGARILLVEDNEINLELAQIILTDGGLNVDTAENGLIAVRKVLEAGDRYDAVLMDLQMPELGGIDATREIRAGLGDQWLPIIAMTAHAYEAERQNCLAAGMNDHISKPLDPAQLLAALSRWIRLPLVTDGPGLASPASAQQITFSPFGGLPSALPPFDLEAALVRVNGNEPLLRKLIVDFGRKFADVVPSLSRHIENGDFELGRILAHTLKGVSTTLGLSEVATLATMLEERLAHPVPSTNPRLLSALADALNSAFVAIPHLVQSAEPAARAKADVRLDIPAVAALTIELHDLLEDCQLHARQVFEMLERVLGGRANDEKFKSVREAISRLDYAKAAAALQEWSAAFPQKSTFGQPDLP</sequence>
<evidence type="ECO:0000256" key="5">
    <source>
        <dbReference type="ARBA" id="ARBA00022553"/>
    </source>
</evidence>
<dbReference type="InterPro" id="IPR036641">
    <property type="entry name" value="HPT_dom_sf"/>
</dbReference>
<dbReference type="PANTHER" id="PTHR45339">
    <property type="entry name" value="HYBRID SIGNAL TRANSDUCTION HISTIDINE KINASE J"/>
    <property type="match status" value="1"/>
</dbReference>
<evidence type="ECO:0000259" key="18">
    <source>
        <dbReference type="PROSITE" id="PS50110"/>
    </source>
</evidence>
<dbReference type="SUPFAM" id="SSF52172">
    <property type="entry name" value="CheY-like"/>
    <property type="match status" value="2"/>
</dbReference>
<dbReference type="GO" id="GO:0000155">
    <property type="term" value="F:phosphorelay sensor kinase activity"/>
    <property type="evidence" value="ECO:0007669"/>
    <property type="project" value="InterPro"/>
</dbReference>
<keyword evidence="7 16" id="KW-0812">Transmembrane</keyword>
<dbReference type="PROSITE" id="PS50110">
    <property type="entry name" value="RESPONSE_REGULATORY"/>
    <property type="match status" value="2"/>
</dbReference>
<evidence type="ECO:0000256" key="9">
    <source>
        <dbReference type="ARBA" id="ARBA00022777"/>
    </source>
</evidence>
<keyword evidence="4" id="KW-1003">Cell membrane</keyword>
<dbReference type="InterPro" id="IPR004358">
    <property type="entry name" value="Sig_transdc_His_kin-like_C"/>
</dbReference>
<dbReference type="AlphaFoldDB" id="B9JIT4"/>
<dbReference type="SUPFAM" id="SSF47226">
    <property type="entry name" value="Histidine-containing phosphotransfer domain, HPT domain"/>
    <property type="match status" value="1"/>
</dbReference>
<dbReference type="STRING" id="311403.Arad_8591"/>
<dbReference type="InterPro" id="IPR036097">
    <property type="entry name" value="HisK_dim/P_sf"/>
</dbReference>
<keyword evidence="10" id="KW-0067">ATP-binding</keyword>
<dbReference type="EMBL" id="CP000629">
    <property type="protein sequence ID" value="ACM29826.1"/>
    <property type="molecule type" value="Genomic_DNA"/>
</dbReference>
<reference evidence="20 21" key="1">
    <citation type="journal article" date="2009" name="J. Bacteriol.">
        <title>Genome sequences of three Agrobacterium biovars help elucidate the evolution of multichromosome genomes in bacteria.</title>
        <authorList>
            <person name="Slater S.C."/>
            <person name="Goldman B.S."/>
            <person name="Goodner B."/>
            <person name="Setubal J.C."/>
            <person name="Farrand S.K."/>
            <person name="Nester E.W."/>
            <person name="Burr T.J."/>
            <person name="Banta L."/>
            <person name="Dickerman A.W."/>
            <person name="Paulsen I."/>
            <person name="Otten L."/>
            <person name="Suen G."/>
            <person name="Welch R."/>
            <person name="Almeida N.F."/>
            <person name="Arnold F."/>
            <person name="Burton O.T."/>
            <person name="Du Z."/>
            <person name="Ewing A."/>
            <person name="Godsy E."/>
            <person name="Heisel S."/>
            <person name="Houmiel K.L."/>
            <person name="Jhaveri J."/>
            <person name="Lu J."/>
            <person name="Miller N.M."/>
            <person name="Norton S."/>
            <person name="Chen Q."/>
            <person name="Phoolcharoen W."/>
            <person name="Ohlin V."/>
            <person name="Ondrusek D."/>
            <person name="Pride N."/>
            <person name="Stricklin S.L."/>
            <person name="Sun J."/>
            <person name="Wheeler C."/>
            <person name="Wilson L."/>
            <person name="Zhu H."/>
            <person name="Wood D.W."/>
        </authorList>
    </citation>
    <scope>NUCLEOTIDE SEQUENCE [LARGE SCALE GENOMIC DNA]</scope>
    <source>
        <strain evidence="21">K84 / ATCC BAA-868</strain>
    </source>
</reference>
<proteinExistence type="predicted"/>
<keyword evidence="6" id="KW-0808">Transferase</keyword>
<dbReference type="FunFam" id="3.30.565.10:FF:000010">
    <property type="entry name" value="Sensor histidine kinase RcsC"/>
    <property type="match status" value="1"/>
</dbReference>
<dbReference type="SMART" id="SM00388">
    <property type="entry name" value="HisKA"/>
    <property type="match status" value="1"/>
</dbReference>
<evidence type="ECO:0000256" key="8">
    <source>
        <dbReference type="ARBA" id="ARBA00022741"/>
    </source>
</evidence>
<dbReference type="KEGG" id="ara:Arad_8591"/>
<dbReference type="PANTHER" id="PTHR45339:SF1">
    <property type="entry name" value="HYBRID SIGNAL TRANSDUCTION HISTIDINE KINASE J"/>
    <property type="match status" value="1"/>
</dbReference>
<dbReference type="SUPFAM" id="SSF47384">
    <property type="entry name" value="Homodimeric domain of signal transducing histidine kinase"/>
    <property type="match status" value="1"/>
</dbReference>
<dbReference type="InterPro" id="IPR036890">
    <property type="entry name" value="HATPase_C_sf"/>
</dbReference>
<evidence type="ECO:0000256" key="12">
    <source>
        <dbReference type="ARBA" id="ARBA00023012"/>
    </source>
</evidence>
<evidence type="ECO:0000256" key="13">
    <source>
        <dbReference type="ARBA" id="ARBA00023136"/>
    </source>
</evidence>
<dbReference type="Pfam" id="PF02518">
    <property type="entry name" value="HATPase_c"/>
    <property type="match status" value="1"/>
</dbReference>
<evidence type="ECO:0000256" key="15">
    <source>
        <dbReference type="PROSITE-ProRule" id="PRU00169"/>
    </source>
</evidence>
<evidence type="ECO:0000256" key="1">
    <source>
        <dbReference type="ARBA" id="ARBA00000085"/>
    </source>
</evidence>
<evidence type="ECO:0000259" key="19">
    <source>
        <dbReference type="PROSITE" id="PS50894"/>
    </source>
</evidence>
<dbReference type="PROSITE" id="PS50109">
    <property type="entry name" value="HIS_KIN"/>
    <property type="match status" value="1"/>
</dbReference>
<feature type="domain" description="Response regulatory" evidence="18">
    <location>
        <begin position="594"/>
        <end position="712"/>
    </location>
</feature>
<dbReference type="SMART" id="SM00387">
    <property type="entry name" value="HATPase_c"/>
    <property type="match status" value="1"/>
</dbReference>
<evidence type="ECO:0000256" key="11">
    <source>
        <dbReference type="ARBA" id="ARBA00022989"/>
    </source>
</evidence>
<evidence type="ECO:0000256" key="10">
    <source>
        <dbReference type="ARBA" id="ARBA00022840"/>
    </source>
</evidence>
<gene>
    <name evidence="20" type="ordered locus">Arad_8591</name>
</gene>
<dbReference type="eggNOG" id="COG2205">
    <property type="taxonomic scope" value="Bacteria"/>
</dbReference>
<dbReference type="EC" id="2.7.13.3" evidence="3"/>
<evidence type="ECO:0000256" key="4">
    <source>
        <dbReference type="ARBA" id="ARBA00022475"/>
    </source>
</evidence>
<dbReference type="InterPro" id="IPR003594">
    <property type="entry name" value="HATPase_dom"/>
</dbReference>
<keyword evidence="12" id="KW-0902">Two-component regulatory system</keyword>
<evidence type="ECO:0000313" key="20">
    <source>
        <dbReference type="EMBL" id="ACM29826.1"/>
    </source>
</evidence>
<comment type="subcellular location">
    <subcellularLocation>
        <location evidence="2">Cell membrane</location>
        <topology evidence="2">Multi-pass membrane protein</topology>
    </subcellularLocation>
</comment>
<dbReference type="eggNOG" id="COG0642">
    <property type="taxonomic scope" value="Bacteria"/>
</dbReference>
<keyword evidence="5 15" id="KW-0597">Phosphoprotein</keyword>
<feature type="modified residue" description="4-aspartylphosphate" evidence="15">
    <location>
        <position position="500"/>
    </location>
</feature>
<dbReference type="Gene3D" id="1.20.120.160">
    <property type="entry name" value="HPT domain"/>
    <property type="match status" value="1"/>
</dbReference>
<dbReference type="CDD" id="cd00082">
    <property type="entry name" value="HisKA"/>
    <property type="match status" value="1"/>
</dbReference>